<dbReference type="OrthoDB" id="9806824at2"/>
<keyword evidence="3" id="KW-1185">Reference proteome</keyword>
<dbReference type="Pfam" id="PF00535">
    <property type="entry name" value="Glycos_transf_2"/>
    <property type="match status" value="1"/>
</dbReference>
<sequence length="282" mass="31172">MSARPPQLAVLMACYNRRAITVECLQHLAITAQRAGVDYQLFLFDDGSTDGTAEAVQSLLPDAAILRGDGSYFWNRSMNRAFDAAMQVGFPAYLWLNDDTMLQPDAFSLLLSARDSAAPDEAIVVGAISDPVNGRTTYGGARYVSPRIRPFLATVVHPGPQPQDVDVVNGNLVLVPDGIARKLGNLDPVFEHGMGDTDYSMRARKLGIRIVLTAGYVGVCSRNSLKGTHRDKALPLQQRLKQIFSRKGLPWRSWLTMCWRHGGMLWPVHFLWGYTKVILGRA</sequence>
<gene>
    <name evidence="2" type="ORF">ABW22_11445</name>
</gene>
<name>A0A106BLH3_THIDE</name>
<accession>A0A106BLH3</accession>
<evidence type="ECO:0000313" key="3">
    <source>
        <dbReference type="Proteomes" id="UP000064243"/>
    </source>
</evidence>
<dbReference type="InterPro" id="IPR001173">
    <property type="entry name" value="Glyco_trans_2-like"/>
</dbReference>
<proteinExistence type="predicted"/>
<dbReference type="AlphaFoldDB" id="A0A106BLH3"/>
<evidence type="ECO:0000313" key="2">
    <source>
        <dbReference type="EMBL" id="KVW94657.1"/>
    </source>
</evidence>
<dbReference type="Proteomes" id="UP000064243">
    <property type="component" value="Unassembled WGS sequence"/>
</dbReference>
<dbReference type="PANTHER" id="PTHR43179">
    <property type="entry name" value="RHAMNOSYLTRANSFERASE WBBL"/>
    <property type="match status" value="1"/>
</dbReference>
<comment type="caution">
    <text evidence="2">The sequence shown here is derived from an EMBL/GenBank/DDBJ whole genome shotgun (WGS) entry which is preliminary data.</text>
</comment>
<feature type="domain" description="Glycosyltransferase 2-like" evidence="1">
    <location>
        <begin position="10"/>
        <end position="119"/>
    </location>
</feature>
<dbReference type="Gene3D" id="3.90.550.10">
    <property type="entry name" value="Spore Coat Polysaccharide Biosynthesis Protein SpsA, Chain A"/>
    <property type="match status" value="1"/>
</dbReference>
<organism evidence="2 3">
    <name type="scientific">Thiobacillus denitrificans</name>
    <dbReference type="NCBI Taxonomy" id="36861"/>
    <lineage>
        <taxon>Bacteria</taxon>
        <taxon>Pseudomonadati</taxon>
        <taxon>Pseudomonadota</taxon>
        <taxon>Betaproteobacteria</taxon>
        <taxon>Nitrosomonadales</taxon>
        <taxon>Thiobacillaceae</taxon>
        <taxon>Thiobacillus</taxon>
    </lineage>
</organism>
<protein>
    <recommendedName>
        <fullName evidence="1">Glycosyltransferase 2-like domain-containing protein</fullName>
    </recommendedName>
</protein>
<dbReference type="SUPFAM" id="SSF53448">
    <property type="entry name" value="Nucleotide-diphospho-sugar transferases"/>
    <property type="match status" value="1"/>
</dbReference>
<reference evidence="2 3" key="1">
    <citation type="journal article" date="2015" name="Appl. Environ. Microbiol.">
        <title>Aerobic and Anaerobic Thiosulfate Oxidation by a Cold-Adapted, Subglacial Chemoautotroph.</title>
        <authorList>
            <person name="Harrold Z.R."/>
            <person name="Skidmore M.L."/>
            <person name="Hamilton T.L."/>
            <person name="Desch L."/>
            <person name="Amada K."/>
            <person name="van Gelder W."/>
            <person name="Glover K."/>
            <person name="Roden E.E."/>
            <person name="Boyd E.S."/>
        </authorList>
    </citation>
    <scope>NUCLEOTIDE SEQUENCE [LARGE SCALE GENOMIC DNA]</scope>
    <source>
        <strain evidence="2 3">RG</strain>
    </source>
</reference>
<dbReference type="InterPro" id="IPR029044">
    <property type="entry name" value="Nucleotide-diphossugar_trans"/>
</dbReference>
<dbReference type="EMBL" id="LDUG01000033">
    <property type="protein sequence ID" value="KVW94657.1"/>
    <property type="molecule type" value="Genomic_DNA"/>
</dbReference>
<dbReference type="PANTHER" id="PTHR43179:SF7">
    <property type="entry name" value="RHAMNOSYLTRANSFERASE WBBL"/>
    <property type="match status" value="1"/>
</dbReference>
<dbReference type="PATRIC" id="fig|36861.3.peg.2070"/>
<evidence type="ECO:0000259" key="1">
    <source>
        <dbReference type="Pfam" id="PF00535"/>
    </source>
</evidence>